<gene>
    <name evidence="2" type="ORF">NMY3_00051</name>
</gene>
<name>A0A654LSS6_9ARCH</name>
<evidence type="ECO:0000259" key="1">
    <source>
        <dbReference type="SMART" id="SM00754"/>
    </source>
</evidence>
<dbReference type="Proteomes" id="UP000058925">
    <property type="component" value="Chromosome"/>
</dbReference>
<dbReference type="KEGG" id="taa:NMY3_00051"/>
<dbReference type="Pfam" id="PF07452">
    <property type="entry name" value="CHRD"/>
    <property type="match status" value="1"/>
</dbReference>
<reference evidence="3" key="1">
    <citation type="submission" date="2015-10" db="EMBL/GenBank/DDBJ databases">
        <title>Niche specialization of a soil ammonia-oxidizing archaeon, Candidatus Nitrosocosmicus oleophilus.</title>
        <authorList>
            <person name="Jung M.-Y."/>
            <person name="Rhee S.-K."/>
        </authorList>
    </citation>
    <scope>NUCLEOTIDE SEQUENCE [LARGE SCALE GENOMIC DNA]</scope>
    <source>
        <strain evidence="3">MY3</strain>
    </source>
</reference>
<dbReference type="InterPro" id="IPR010895">
    <property type="entry name" value="CHRD"/>
</dbReference>
<feature type="domain" description="CHRD" evidence="1">
    <location>
        <begin position="40"/>
        <end position="196"/>
    </location>
</feature>
<dbReference type="EMBL" id="CP012850">
    <property type="protein sequence ID" value="ALI34265.1"/>
    <property type="molecule type" value="Genomic_DNA"/>
</dbReference>
<proteinExistence type="predicted"/>
<evidence type="ECO:0000313" key="3">
    <source>
        <dbReference type="Proteomes" id="UP000058925"/>
    </source>
</evidence>
<sequence>MCAALILSITIIASLYFIIQLTGTVVSFESKLLQPTQQNQSYVANLAGVNNIPPVNTNATGIVKFITNDHYYNNNEVYYEINLTNLNSDVGKVEVHLGQKNENGPAVTTLYQTTTSLPSEICCTSADSENERTKLFFNGTVFPQTFEFGPLADSKNITDLVNLFNNGSAYVQVYAYHPDSLSLFGLDDEIRGQIAKQ</sequence>
<dbReference type="AlphaFoldDB" id="A0A654LSS6"/>
<keyword evidence="3" id="KW-1185">Reference proteome</keyword>
<evidence type="ECO:0000313" key="2">
    <source>
        <dbReference type="EMBL" id="ALI34265.1"/>
    </source>
</evidence>
<organism evidence="2 3">
    <name type="scientific">Candidatus Nitrosocosmicus oleophilus</name>
    <dbReference type="NCBI Taxonomy" id="1353260"/>
    <lineage>
        <taxon>Archaea</taxon>
        <taxon>Nitrososphaerota</taxon>
        <taxon>Nitrososphaeria</taxon>
        <taxon>Nitrososphaerales</taxon>
        <taxon>Nitrososphaeraceae</taxon>
        <taxon>Candidatus Nitrosocosmicus</taxon>
    </lineage>
</organism>
<accession>A0A654LSS6</accession>
<dbReference type="RefSeq" id="WP_196816960.1">
    <property type="nucleotide sequence ID" value="NZ_CP012850.1"/>
</dbReference>
<dbReference type="OrthoDB" id="378889at2157"/>
<protein>
    <submittedName>
        <fullName evidence="2">CHRD domain protein</fullName>
    </submittedName>
</protein>
<dbReference type="GeneID" id="60420278"/>
<dbReference type="SMART" id="SM00754">
    <property type="entry name" value="CHRD"/>
    <property type="match status" value="1"/>
</dbReference>